<dbReference type="InterPro" id="IPR053150">
    <property type="entry name" value="Teicoplanin_resist-assoc"/>
</dbReference>
<proteinExistence type="predicted"/>
<dbReference type="AlphaFoldDB" id="S4XLC7"/>
<evidence type="ECO:0000313" key="3">
    <source>
        <dbReference type="EMBL" id="AGP31403.1"/>
    </source>
</evidence>
<evidence type="ECO:0000313" key="4">
    <source>
        <dbReference type="Proteomes" id="UP000014809"/>
    </source>
</evidence>
<feature type="transmembrane region" description="Helical" evidence="1">
    <location>
        <begin position="163"/>
        <end position="187"/>
    </location>
</feature>
<dbReference type="PANTHER" id="PTHR36834">
    <property type="entry name" value="MEMBRANE PROTEIN-RELATED"/>
    <property type="match status" value="1"/>
</dbReference>
<dbReference type="KEGG" id="cter:A606_08800"/>
<sequence>MAQYRTPTQTTVPVSRTRPHPWTWMALAGYLGVVIALTCLKAWFAIGLLWKPENQRVREVQLNPFSIITGASTPFNAAFDILGNVALFVPLGLLLMTVTRRAGTSVAVAAGLSLVIEISQYLFAVGRTDITDLICNTAGAITGVLLAGLFLRQSPQVARGWTVAATVTVLLAVVSFAILVVIGPSLVGEVIPVDEGPLR</sequence>
<dbReference type="Pfam" id="PF04892">
    <property type="entry name" value="VanZ"/>
    <property type="match status" value="1"/>
</dbReference>
<dbReference type="eggNOG" id="COG4767">
    <property type="taxonomic scope" value="Bacteria"/>
</dbReference>
<evidence type="ECO:0000256" key="1">
    <source>
        <dbReference type="SAM" id="Phobius"/>
    </source>
</evidence>
<protein>
    <recommendedName>
        <fullName evidence="2">VanZ-like domain-containing protein</fullName>
    </recommendedName>
</protein>
<dbReference type="InterPro" id="IPR006976">
    <property type="entry name" value="VanZ-like"/>
</dbReference>
<feature type="transmembrane region" description="Helical" evidence="1">
    <location>
        <begin position="21"/>
        <end position="46"/>
    </location>
</feature>
<dbReference type="EMBL" id="CP003696">
    <property type="protein sequence ID" value="AGP31403.1"/>
    <property type="molecule type" value="Genomic_DNA"/>
</dbReference>
<feature type="transmembrane region" description="Helical" evidence="1">
    <location>
        <begin position="130"/>
        <end position="151"/>
    </location>
</feature>
<organism evidence="3 4">
    <name type="scientific">Corynebacterium terpenotabidum Y-11</name>
    <dbReference type="NCBI Taxonomy" id="1200352"/>
    <lineage>
        <taxon>Bacteria</taxon>
        <taxon>Bacillati</taxon>
        <taxon>Actinomycetota</taxon>
        <taxon>Actinomycetes</taxon>
        <taxon>Mycobacteriales</taxon>
        <taxon>Corynebacteriaceae</taxon>
        <taxon>Corynebacterium</taxon>
    </lineage>
</organism>
<keyword evidence="4" id="KW-1185">Reference proteome</keyword>
<feature type="domain" description="VanZ-like" evidence="2">
    <location>
        <begin position="29"/>
        <end position="150"/>
    </location>
</feature>
<dbReference type="OrthoDB" id="4822551at2"/>
<dbReference type="PATRIC" id="fig|1200352.3.peg.1789"/>
<feature type="transmembrane region" description="Helical" evidence="1">
    <location>
        <begin position="106"/>
        <end position="124"/>
    </location>
</feature>
<dbReference type="HOGENOM" id="CLU_077618_2_0_11"/>
<keyword evidence="1" id="KW-0472">Membrane</keyword>
<dbReference type="Proteomes" id="UP000014809">
    <property type="component" value="Chromosome"/>
</dbReference>
<name>S4XLC7_9CORY</name>
<keyword evidence="1" id="KW-0812">Transmembrane</keyword>
<feature type="transmembrane region" description="Helical" evidence="1">
    <location>
        <begin position="81"/>
        <end position="99"/>
    </location>
</feature>
<keyword evidence="1" id="KW-1133">Transmembrane helix</keyword>
<gene>
    <name evidence="3" type="ORF">A606_08800</name>
</gene>
<dbReference type="STRING" id="1200352.A606_08800"/>
<evidence type="ECO:0000259" key="2">
    <source>
        <dbReference type="Pfam" id="PF04892"/>
    </source>
</evidence>
<accession>S4XLC7</accession>
<dbReference type="PANTHER" id="PTHR36834:SF1">
    <property type="entry name" value="INTEGRAL MEMBRANE PROTEIN"/>
    <property type="match status" value="1"/>
</dbReference>
<reference evidence="3 4" key="1">
    <citation type="submission" date="2012-06" db="EMBL/GenBank/DDBJ databases">
        <title>Complete genome sequence of Corynebacterium terpenotabidum Y-11 (=DSM 44721).</title>
        <authorList>
            <person name="Ruckert C."/>
            <person name="Albersmeier A."/>
            <person name="Al-Dilaimi A."/>
            <person name="Szczepanowski R."/>
            <person name="Kalinowski J."/>
        </authorList>
    </citation>
    <scope>NUCLEOTIDE SEQUENCE [LARGE SCALE GENOMIC DNA]</scope>
    <source>
        <strain evidence="3 4">Y-11</strain>
    </source>
</reference>